<keyword evidence="5" id="KW-1185">Reference proteome</keyword>
<keyword evidence="2" id="KW-1133">Transmembrane helix</keyword>
<dbReference type="Pfam" id="PF07859">
    <property type="entry name" value="Abhydrolase_3"/>
    <property type="match status" value="1"/>
</dbReference>
<dbReference type="RefSeq" id="WP_285747102.1">
    <property type="nucleotide sequence ID" value="NZ_CP127162.1"/>
</dbReference>
<evidence type="ECO:0000313" key="4">
    <source>
        <dbReference type="EMBL" id="WIV20288.1"/>
    </source>
</evidence>
<keyword evidence="2" id="KW-0472">Membrane</keyword>
<dbReference type="Proteomes" id="UP001236415">
    <property type="component" value="Chromosome"/>
</dbReference>
<reference evidence="4 5" key="1">
    <citation type="submission" date="2023-06" db="EMBL/GenBank/DDBJ databases">
        <title>Paenibacillus polygonum sp. nov., an endophytic bacterium, isolated from Polygonum lapathifolium L. in Nanji Wetland National Nature Reserve, South of Poyang Lake, Jiangxi Province, China.</title>
        <authorList>
            <person name="Yu Z."/>
        </authorList>
    </citation>
    <scope>NUCLEOTIDE SEQUENCE [LARGE SCALE GENOMIC DNA]</scope>
    <source>
        <strain evidence="4 5">C31</strain>
    </source>
</reference>
<dbReference type="InterPro" id="IPR013094">
    <property type="entry name" value="AB_hydrolase_3"/>
</dbReference>
<feature type="domain" description="Alpha/beta hydrolase fold-3" evidence="3">
    <location>
        <begin position="133"/>
        <end position="349"/>
    </location>
</feature>
<organism evidence="4 5">
    <name type="scientific">Paenibacillus polygoni</name>
    <dbReference type="NCBI Taxonomy" id="3050112"/>
    <lineage>
        <taxon>Bacteria</taxon>
        <taxon>Bacillati</taxon>
        <taxon>Bacillota</taxon>
        <taxon>Bacilli</taxon>
        <taxon>Bacillales</taxon>
        <taxon>Paenibacillaceae</taxon>
        <taxon>Paenibacillus</taxon>
    </lineage>
</organism>
<proteinExistence type="predicted"/>
<evidence type="ECO:0000256" key="2">
    <source>
        <dbReference type="SAM" id="Phobius"/>
    </source>
</evidence>
<dbReference type="GO" id="GO:0016787">
    <property type="term" value="F:hydrolase activity"/>
    <property type="evidence" value="ECO:0007669"/>
    <property type="project" value="UniProtKB-KW"/>
</dbReference>
<dbReference type="Gene3D" id="3.40.50.1820">
    <property type="entry name" value="alpha/beta hydrolase"/>
    <property type="match status" value="1"/>
</dbReference>
<name>A0ABY8X7X1_9BACL</name>
<gene>
    <name evidence="4" type="ORF">QPK24_06230</name>
</gene>
<keyword evidence="1 4" id="KW-0378">Hydrolase</keyword>
<accession>A0ABY8X7X1</accession>
<dbReference type="PANTHER" id="PTHR48081:SF6">
    <property type="entry name" value="PEPTIDASE S9 PROLYL OLIGOPEPTIDASE CATALYTIC DOMAIN-CONTAINING PROTEIN"/>
    <property type="match status" value="1"/>
</dbReference>
<dbReference type="PANTHER" id="PTHR48081">
    <property type="entry name" value="AB HYDROLASE SUPERFAMILY PROTEIN C4A8.06C"/>
    <property type="match status" value="1"/>
</dbReference>
<evidence type="ECO:0000256" key="1">
    <source>
        <dbReference type="ARBA" id="ARBA00022801"/>
    </source>
</evidence>
<evidence type="ECO:0000313" key="5">
    <source>
        <dbReference type="Proteomes" id="UP001236415"/>
    </source>
</evidence>
<evidence type="ECO:0000259" key="3">
    <source>
        <dbReference type="Pfam" id="PF07859"/>
    </source>
</evidence>
<feature type="transmembrane region" description="Helical" evidence="2">
    <location>
        <begin position="6"/>
        <end position="29"/>
    </location>
</feature>
<dbReference type="InterPro" id="IPR029058">
    <property type="entry name" value="AB_hydrolase_fold"/>
</dbReference>
<sequence length="387" mass="43164">MIFNKIGLFAVAQVSFILTGFTLIVYALGIYTKMNRNFKSIVLRIGIWISLIVLISVTAFLLIFVISPKPVTLYLQSTNGAENTYNVQPSTTKIIDGKYQLTSNIQYGEKYPRSNLNIITPNGQFDEKRPTYFYVHGGGFIMGDSMQGDPNAESANNATLYHYEKMIDQGYNVVTINYALAPQYVHPTPVIQLTEAVQFMQKNGDKFGINMDDVVFAGGSSGGYIVTEFTTIQANPKFAKEVGIDPIIELKNIKALVLESSPFDANRGHRTVKESVFTDYVFGQSLAAYINEPVISSDKEKLELLNLIPKATSNFPPTFISDGNTGTFADQAEDYYHQLKELGVKTDLYIPDINEGEEGHGFMVQNIESIAAQTYLERKFDFLDSLD</sequence>
<keyword evidence="2" id="KW-0812">Transmembrane</keyword>
<dbReference type="SUPFAM" id="SSF53474">
    <property type="entry name" value="alpha/beta-Hydrolases"/>
    <property type="match status" value="1"/>
</dbReference>
<dbReference type="InterPro" id="IPR050300">
    <property type="entry name" value="GDXG_lipolytic_enzyme"/>
</dbReference>
<feature type="transmembrane region" description="Helical" evidence="2">
    <location>
        <begin position="41"/>
        <end position="66"/>
    </location>
</feature>
<protein>
    <submittedName>
        <fullName evidence="4">Alpha/beta hydrolase</fullName>
    </submittedName>
</protein>
<dbReference type="EMBL" id="CP127162">
    <property type="protein sequence ID" value="WIV20288.1"/>
    <property type="molecule type" value="Genomic_DNA"/>
</dbReference>